<dbReference type="EMBL" id="BLBS01000018">
    <property type="protein sequence ID" value="GET87062.1"/>
    <property type="molecule type" value="Genomic_DNA"/>
</dbReference>
<dbReference type="OrthoDB" id="273755at2759"/>
<name>A0A640KCC8_LEITA</name>
<dbReference type="AlphaFoldDB" id="A0A640KCC8"/>
<gene>
    <name evidence="2" type="ORF">LtaPh_1403800</name>
</gene>
<sequence>MSSMAAPRDASVLSALKELEDVRERLHDALREAAFSFTIAQREEESTRGCFVSFDAVPTAQGALEALVSLTQRPGTTSTSGVEETYCGGSDEAIEMGRRNSVWEMVLIHGGRRRKQDVSAAASEHVSPASNSGGEEPHSVPPDPIYYFSEYPSSALRECQEAYRHVLHCAIETVNAQQRALGEAVAMARAGAQES</sequence>
<comment type="caution">
    <text evidence="2">The sequence shown here is derived from an EMBL/GenBank/DDBJ whole genome shotgun (WGS) entry which is preliminary data.</text>
</comment>
<dbReference type="VEuPathDB" id="TriTrypDB:LtaPh_1403800"/>
<organism evidence="2 3">
    <name type="scientific">Leishmania tarentolae</name>
    <name type="common">Sauroleishmania tarentolae</name>
    <dbReference type="NCBI Taxonomy" id="5689"/>
    <lineage>
        <taxon>Eukaryota</taxon>
        <taxon>Discoba</taxon>
        <taxon>Euglenozoa</taxon>
        <taxon>Kinetoplastea</taxon>
        <taxon>Metakinetoplastina</taxon>
        <taxon>Trypanosomatida</taxon>
        <taxon>Trypanosomatidae</taxon>
        <taxon>Leishmaniinae</taxon>
        <taxon>Leishmania</taxon>
        <taxon>lizard Leishmania</taxon>
    </lineage>
</organism>
<evidence type="ECO:0000256" key="1">
    <source>
        <dbReference type="SAM" id="MobiDB-lite"/>
    </source>
</evidence>
<protein>
    <submittedName>
        <fullName evidence="2">Uncharacterized protein</fullName>
    </submittedName>
</protein>
<reference evidence="2" key="1">
    <citation type="submission" date="2019-11" db="EMBL/GenBank/DDBJ databases">
        <title>Leishmania tarentolae CDS.</title>
        <authorList>
            <person name="Goto Y."/>
            <person name="Yamagishi J."/>
        </authorList>
    </citation>
    <scope>NUCLEOTIDE SEQUENCE [LARGE SCALE GENOMIC DNA]</scope>
    <source>
        <strain evidence="2">Parrot Tar II</strain>
    </source>
</reference>
<feature type="region of interest" description="Disordered" evidence="1">
    <location>
        <begin position="117"/>
        <end position="144"/>
    </location>
</feature>
<dbReference type="Proteomes" id="UP000419144">
    <property type="component" value="Unassembled WGS sequence"/>
</dbReference>
<keyword evidence="3" id="KW-1185">Reference proteome</keyword>
<accession>A0A640KCC8</accession>
<proteinExistence type="predicted"/>
<evidence type="ECO:0000313" key="3">
    <source>
        <dbReference type="Proteomes" id="UP000419144"/>
    </source>
</evidence>
<evidence type="ECO:0000313" key="2">
    <source>
        <dbReference type="EMBL" id="GET87062.1"/>
    </source>
</evidence>